<feature type="domain" description="SAP" evidence="1">
    <location>
        <begin position="11"/>
        <end position="45"/>
    </location>
</feature>
<dbReference type="Proteomes" id="UP000023152">
    <property type="component" value="Unassembled WGS sequence"/>
</dbReference>
<name>X6NHG4_RETFI</name>
<evidence type="ECO:0000259" key="1">
    <source>
        <dbReference type="SMART" id="SM00513"/>
    </source>
</evidence>
<dbReference type="InterPro" id="IPR036361">
    <property type="entry name" value="SAP_dom_sf"/>
</dbReference>
<sequence length="219" mass="25168">MSETKPSEEEIKSWTVVKLRERCKAVKKDHVGKKAELQQRLLTHYGYSIETALPVAAETTISAKKTKRVKLEEEIEAVDNETWLPPQKRQRTQKKKSSKSKVTKSEDKLLIALQKKKNKKIFFKKKKKKVLHKNMDRNNLEMKEPKVDNEQIQALIANYRNLAVKDEPMEKESCTPIYIANSGPVDENYYPLFDPSQYTVAEDISDESDDSSVATPGNV</sequence>
<keyword evidence="3" id="KW-1185">Reference proteome</keyword>
<accession>X6NHG4</accession>
<dbReference type="SUPFAM" id="SSF68906">
    <property type="entry name" value="SAP domain"/>
    <property type="match status" value="1"/>
</dbReference>
<comment type="caution">
    <text evidence="2">The sequence shown here is derived from an EMBL/GenBank/DDBJ whole genome shotgun (WGS) entry which is preliminary data.</text>
</comment>
<dbReference type="SMART" id="SM00513">
    <property type="entry name" value="SAP"/>
    <property type="match status" value="1"/>
</dbReference>
<dbReference type="AlphaFoldDB" id="X6NHG4"/>
<protein>
    <recommendedName>
        <fullName evidence="1">SAP domain-containing protein</fullName>
    </recommendedName>
</protein>
<dbReference type="InterPro" id="IPR003034">
    <property type="entry name" value="SAP_dom"/>
</dbReference>
<proteinExistence type="predicted"/>
<reference evidence="2 3" key="1">
    <citation type="journal article" date="2013" name="Curr. Biol.">
        <title>The Genome of the Foraminiferan Reticulomyxa filosa.</title>
        <authorList>
            <person name="Glockner G."/>
            <person name="Hulsmann N."/>
            <person name="Schleicher M."/>
            <person name="Noegel A.A."/>
            <person name="Eichinger L."/>
            <person name="Gallinger C."/>
            <person name="Pawlowski J."/>
            <person name="Sierra R."/>
            <person name="Euteneuer U."/>
            <person name="Pillet L."/>
            <person name="Moustafa A."/>
            <person name="Platzer M."/>
            <person name="Groth M."/>
            <person name="Szafranski K."/>
            <person name="Schliwa M."/>
        </authorList>
    </citation>
    <scope>NUCLEOTIDE SEQUENCE [LARGE SCALE GENOMIC DNA]</scope>
</reference>
<dbReference type="EMBL" id="ASPP01008959">
    <property type="protein sequence ID" value="ETO24792.1"/>
    <property type="molecule type" value="Genomic_DNA"/>
</dbReference>
<gene>
    <name evidence="2" type="ORF">RFI_12364</name>
</gene>
<evidence type="ECO:0000313" key="3">
    <source>
        <dbReference type="Proteomes" id="UP000023152"/>
    </source>
</evidence>
<dbReference type="Gene3D" id="1.10.720.30">
    <property type="entry name" value="SAP domain"/>
    <property type="match status" value="1"/>
</dbReference>
<evidence type="ECO:0000313" key="2">
    <source>
        <dbReference type="EMBL" id="ETO24792.1"/>
    </source>
</evidence>
<dbReference type="Pfam" id="PF02037">
    <property type="entry name" value="SAP"/>
    <property type="match status" value="1"/>
</dbReference>
<organism evidence="2 3">
    <name type="scientific">Reticulomyxa filosa</name>
    <dbReference type="NCBI Taxonomy" id="46433"/>
    <lineage>
        <taxon>Eukaryota</taxon>
        <taxon>Sar</taxon>
        <taxon>Rhizaria</taxon>
        <taxon>Retaria</taxon>
        <taxon>Foraminifera</taxon>
        <taxon>Monothalamids</taxon>
        <taxon>Reticulomyxidae</taxon>
        <taxon>Reticulomyxa</taxon>
    </lineage>
</organism>